<evidence type="ECO:0000313" key="1">
    <source>
        <dbReference type="EMBL" id="MCG5078267.1"/>
    </source>
</evidence>
<evidence type="ECO:0000313" key="2">
    <source>
        <dbReference type="Proteomes" id="UP001139308"/>
    </source>
</evidence>
<dbReference type="RefSeq" id="WP_238468269.1">
    <property type="nucleotide sequence ID" value="NZ_JAKLJA010000054.1"/>
</dbReference>
<gene>
    <name evidence="1" type="ORF">L5014_33875</name>
</gene>
<evidence type="ECO:0008006" key="3">
    <source>
        <dbReference type="Google" id="ProtNLM"/>
    </source>
</evidence>
<accession>A0A9X1UMR3</accession>
<dbReference type="Proteomes" id="UP001139308">
    <property type="component" value="Unassembled WGS sequence"/>
</dbReference>
<dbReference type="EMBL" id="JAKLJA010000054">
    <property type="protein sequence ID" value="MCG5078267.1"/>
    <property type="molecule type" value="Genomic_DNA"/>
</dbReference>
<reference evidence="1" key="1">
    <citation type="submission" date="2022-01" db="EMBL/GenBank/DDBJ databases">
        <title>Genome sequence and assembly of Parabukholderia sp. RG36.</title>
        <authorList>
            <person name="Chhetri G."/>
        </authorList>
    </citation>
    <scope>NUCLEOTIDE SEQUENCE</scope>
    <source>
        <strain evidence="1">RG36</strain>
    </source>
</reference>
<sequence length="242" mass="27370">MSIFFGDAAEMDLRVPKKGREMPFPSKRKKKTIAPDVSVALEWDNLESLPADRERKLPARTIVTSTPYRIVGGFSLPSRSPWPLEWESYGERMTLATLALSQGLDFVATQPDELRYHLDGIPRRYYPDLLVRGPLGECFVEVKPLPILVKDENVQRYAEVAARLMAVGKRLEFLTDDQIIIKPRVANVSLLRRYISSHLEATEVPPVFRLPKAPGYAAVSLVRRATSQSCMNWVGDMKPSDE</sequence>
<dbReference type="AlphaFoldDB" id="A0A9X1UMR3"/>
<name>A0A9X1UMR3_9BURK</name>
<proteinExistence type="predicted"/>
<organism evidence="1 2">
    <name type="scientific">Paraburkholderia tagetis</name>
    <dbReference type="NCBI Taxonomy" id="2913261"/>
    <lineage>
        <taxon>Bacteria</taxon>
        <taxon>Pseudomonadati</taxon>
        <taxon>Pseudomonadota</taxon>
        <taxon>Betaproteobacteria</taxon>
        <taxon>Burkholderiales</taxon>
        <taxon>Burkholderiaceae</taxon>
        <taxon>Paraburkholderia</taxon>
    </lineage>
</organism>
<protein>
    <recommendedName>
        <fullName evidence="3">TnsA endonuclease N terminal</fullName>
    </recommendedName>
</protein>
<comment type="caution">
    <text evidence="1">The sequence shown here is derived from an EMBL/GenBank/DDBJ whole genome shotgun (WGS) entry which is preliminary data.</text>
</comment>
<keyword evidence="2" id="KW-1185">Reference proteome</keyword>